<dbReference type="Proteomes" id="UP000030960">
    <property type="component" value="Unassembled WGS sequence"/>
</dbReference>
<organism evidence="3 4">
    <name type="scientific">Mameliella alba</name>
    <dbReference type="NCBI Taxonomy" id="561184"/>
    <lineage>
        <taxon>Bacteria</taxon>
        <taxon>Pseudomonadati</taxon>
        <taxon>Pseudomonadota</taxon>
        <taxon>Alphaproteobacteria</taxon>
        <taxon>Rhodobacterales</taxon>
        <taxon>Roseobacteraceae</taxon>
        <taxon>Mameliella</taxon>
    </lineage>
</organism>
<dbReference type="RefSeq" id="WP_043142798.1">
    <property type="nucleotide sequence ID" value="NZ_AP022337.1"/>
</dbReference>
<evidence type="ECO:0000256" key="1">
    <source>
        <dbReference type="ARBA" id="ARBA00023012"/>
    </source>
</evidence>
<dbReference type="OrthoDB" id="7867809at2"/>
<keyword evidence="1" id="KW-0902">Two-component regulatory system</keyword>
<dbReference type="InterPro" id="IPR036641">
    <property type="entry name" value="HPT_dom_sf"/>
</dbReference>
<name>A0A0B3RWG6_9RHOB</name>
<feature type="region of interest" description="Disordered" evidence="2">
    <location>
        <begin position="76"/>
        <end position="111"/>
    </location>
</feature>
<dbReference type="PROSITE" id="PS50894">
    <property type="entry name" value="HPT"/>
    <property type="match status" value="1"/>
</dbReference>
<dbReference type="SUPFAM" id="SSF47226">
    <property type="entry name" value="Histidine-containing phosphotransfer domain, HPT domain"/>
    <property type="match status" value="1"/>
</dbReference>
<dbReference type="InterPro" id="IPR008207">
    <property type="entry name" value="Sig_transdc_His_kin_Hpt_dom"/>
</dbReference>
<evidence type="ECO:0000313" key="4">
    <source>
        <dbReference type="Proteomes" id="UP000030960"/>
    </source>
</evidence>
<dbReference type="Gene3D" id="1.20.120.160">
    <property type="entry name" value="HPT domain"/>
    <property type="match status" value="1"/>
</dbReference>
<protein>
    <submittedName>
        <fullName evidence="3">Hpt domain protein</fullName>
    </submittedName>
</protein>
<accession>A0A225QP96</accession>
<dbReference type="GO" id="GO:0000160">
    <property type="term" value="P:phosphorelay signal transduction system"/>
    <property type="evidence" value="ECO:0007669"/>
    <property type="project" value="UniProtKB-KW"/>
</dbReference>
<reference evidence="3 4" key="1">
    <citation type="submission" date="2014-10" db="EMBL/GenBank/DDBJ databases">
        <title>Genome sequence of Ponticoccus sp. strain UMTAT08 isolated from clonal culture of toxic dinoflagellate Alexandrium tamiyavanichii.</title>
        <authorList>
            <person name="Gan H.Y."/>
            <person name="Muhd D.-D."/>
            <person name="Mohd Noor M.E."/>
            <person name="Yeong Y.S."/>
            <person name="Usup G."/>
        </authorList>
    </citation>
    <scope>NUCLEOTIDE SEQUENCE [LARGE SCALE GENOMIC DNA]</scope>
    <source>
        <strain evidence="3 4">UMTAT08</strain>
    </source>
</reference>
<evidence type="ECO:0000256" key="2">
    <source>
        <dbReference type="SAM" id="MobiDB-lite"/>
    </source>
</evidence>
<keyword evidence="4" id="KW-1185">Reference proteome</keyword>
<dbReference type="STRING" id="561184.SAMN05216376_109171"/>
<feature type="compositionally biased region" description="Basic and acidic residues" evidence="2">
    <location>
        <begin position="92"/>
        <end position="105"/>
    </location>
</feature>
<dbReference type="AlphaFoldDB" id="A0A0B3RWG6"/>
<proteinExistence type="predicted"/>
<dbReference type="GO" id="GO:0004672">
    <property type="term" value="F:protein kinase activity"/>
    <property type="evidence" value="ECO:0007669"/>
    <property type="project" value="UniProtKB-ARBA"/>
</dbReference>
<comment type="caution">
    <text evidence="3">The sequence shown here is derived from an EMBL/GenBank/DDBJ whole genome shotgun (WGS) entry which is preliminary data.</text>
</comment>
<sequence>MIDWSRVDELVDEIGAEDFAEVVDLFLDEVEIAIVALEKCEGNPVVTEEQMHFLKGASLNLGFAELAQLCLKGEKSAASGAPDTVSPAQVRDTFESSRRKFEQDLPGRLAA</sequence>
<gene>
    <name evidence="3" type="ORF">OA50_02892</name>
</gene>
<accession>A0A0B3RWG6</accession>
<evidence type="ECO:0000313" key="3">
    <source>
        <dbReference type="EMBL" id="KHQ52417.1"/>
    </source>
</evidence>
<dbReference type="EMBL" id="JSUQ01000011">
    <property type="protein sequence ID" value="KHQ52417.1"/>
    <property type="molecule type" value="Genomic_DNA"/>
</dbReference>